<protein>
    <submittedName>
        <fullName evidence="1">Uncharacterized protein</fullName>
    </submittedName>
</protein>
<evidence type="ECO:0000313" key="2">
    <source>
        <dbReference type="Proteomes" id="UP000178227"/>
    </source>
</evidence>
<proteinExistence type="predicted"/>
<reference evidence="1 2" key="1">
    <citation type="journal article" date="2016" name="Nat. Commun.">
        <title>Thousands of microbial genomes shed light on interconnected biogeochemical processes in an aquifer system.</title>
        <authorList>
            <person name="Anantharaman K."/>
            <person name="Brown C.T."/>
            <person name="Hug L.A."/>
            <person name="Sharon I."/>
            <person name="Castelle C.J."/>
            <person name="Probst A.J."/>
            <person name="Thomas B.C."/>
            <person name="Singh A."/>
            <person name="Wilkins M.J."/>
            <person name="Karaoz U."/>
            <person name="Brodie E.L."/>
            <person name="Williams K.H."/>
            <person name="Hubbard S.S."/>
            <person name="Banfield J.F."/>
        </authorList>
    </citation>
    <scope>NUCLEOTIDE SEQUENCE [LARGE SCALE GENOMIC DNA]</scope>
</reference>
<dbReference type="AlphaFoldDB" id="A0A1F8GDE2"/>
<accession>A0A1F8GDE2</accession>
<organism evidence="1 2">
    <name type="scientific">Candidatus Yanofskybacteria bacterium RIFCSPLOWO2_01_FULL_42_49</name>
    <dbReference type="NCBI Taxonomy" id="1802694"/>
    <lineage>
        <taxon>Bacteria</taxon>
        <taxon>Candidatus Yanofskyibacteriota</taxon>
    </lineage>
</organism>
<name>A0A1F8GDE2_9BACT</name>
<dbReference type="EMBL" id="MGKI01000011">
    <property type="protein sequence ID" value="OGN22479.1"/>
    <property type="molecule type" value="Genomic_DNA"/>
</dbReference>
<dbReference type="STRING" id="1802694.A2918_01815"/>
<dbReference type="Proteomes" id="UP000178227">
    <property type="component" value="Unassembled WGS sequence"/>
</dbReference>
<sequence>MAGMLYSNIALKIGKKGERKEMIEKVVSASQEVKKTPKEWCAELGLTIVSPDGWRTSTAPSMDKPISLDEFRTRAYYSTIIGNLNF</sequence>
<gene>
    <name evidence="1" type="ORF">A2918_01815</name>
</gene>
<evidence type="ECO:0000313" key="1">
    <source>
        <dbReference type="EMBL" id="OGN22479.1"/>
    </source>
</evidence>
<comment type="caution">
    <text evidence="1">The sequence shown here is derived from an EMBL/GenBank/DDBJ whole genome shotgun (WGS) entry which is preliminary data.</text>
</comment>